<dbReference type="AlphaFoldDB" id="L1IHD9"/>
<dbReference type="RefSeq" id="XP_005822294.1">
    <property type="nucleotide sequence ID" value="XM_005822237.1"/>
</dbReference>
<reference evidence="8" key="3">
    <citation type="submission" date="2016-03" db="UniProtKB">
        <authorList>
            <consortium name="EnsemblProtists"/>
        </authorList>
    </citation>
    <scope>IDENTIFICATION</scope>
</reference>
<dbReference type="PANTHER" id="PTHR32463:SF0">
    <property type="entry name" value="L-FUCOSE KINASE"/>
    <property type="match status" value="1"/>
</dbReference>
<organism evidence="7">
    <name type="scientific">Guillardia theta (strain CCMP2712)</name>
    <name type="common">Cryptophyte</name>
    <dbReference type="NCBI Taxonomy" id="905079"/>
    <lineage>
        <taxon>Eukaryota</taxon>
        <taxon>Cryptophyceae</taxon>
        <taxon>Pyrenomonadales</taxon>
        <taxon>Geminigeraceae</taxon>
        <taxon>Guillardia</taxon>
    </lineage>
</organism>
<reference evidence="9" key="2">
    <citation type="submission" date="2012-11" db="EMBL/GenBank/DDBJ databases">
        <authorList>
            <person name="Kuo A."/>
            <person name="Curtis B.A."/>
            <person name="Tanifuji G."/>
            <person name="Burki F."/>
            <person name="Gruber A."/>
            <person name="Irimia M."/>
            <person name="Maruyama S."/>
            <person name="Arias M.C."/>
            <person name="Ball S.G."/>
            <person name="Gile G.H."/>
            <person name="Hirakawa Y."/>
            <person name="Hopkins J.F."/>
            <person name="Rensing S.A."/>
            <person name="Schmutz J."/>
            <person name="Symeonidi A."/>
            <person name="Elias M."/>
            <person name="Eveleigh R.J."/>
            <person name="Herman E.K."/>
            <person name="Klute M.J."/>
            <person name="Nakayama T."/>
            <person name="Obornik M."/>
            <person name="Reyes-Prieto A."/>
            <person name="Armbrust E.V."/>
            <person name="Aves S.J."/>
            <person name="Beiko R.G."/>
            <person name="Coutinho P."/>
            <person name="Dacks J.B."/>
            <person name="Durnford D.G."/>
            <person name="Fast N.M."/>
            <person name="Green B.R."/>
            <person name="Grisdale C."/>
            <person name="Hempe F."/>
            <person name="Henrissat B."/>
            <person name="Hoppner M.P."/>
            <person name="Ishida K.-I."/>
            <person name="Kim E."/>
            <person name="Koreny L."/>
            <person name="Kroth P.G."/>
            <person name="Liu Y."/>
            <person name="Malik S.-B."/>
            <person name="Maier U.G."/>
            <person name="McRose D."/>
            <person name="Mock T."/>
            <person name="Neilson J.A."/>
            <person name="Onodera N.T."/>
            <person name="Poole A.M."/>
            <person name="Pritham E.J."/>
            <person name="Richards T.A."/>
            <person name="Rocap G."/>
            <person name="Roy S.W."/>
            <person name="Sarai C."/>
            <person name="Schaack S."/>
            <person name="Shirato S."/>
            <person name="Slamovits C.H."/>
            <person name="Spencer D.F."/>
            <person name="Suzuki S."/>
            <person name="Worden A.Z."/>
            <person name="Zauner S."/>
            <person name="Barry K."/>
            <person name="Bell C."/>
            <person name="Bharti A.K."/>
            <person name="Crow J.A."/>
            <person name="Grimwood J."/>
            <person name="Kramer R."/>
            <person name="Lindquist E."/>
            <person name="Lucas S."/>
            <person name="Salamov A."/>
            <person name="McFadden G.I."/>
            <person name="Lane C.E."/>
            <person name="Keeling P.J."/>
            <person name="Gray M.W."/>
            <person name="Grigoriev I.V."/>
            <person name="Archibald J.M."/>
        </authorList>
    </citation>
    <scope>NUCLEOTIDE SEQUENCE</scope>
    <source>
        <strain evidence="9">CCMP2712</strain>
    </source>
</reference>
<keyword evidence="4" id="KW-0067">ATP-binding</keyword>
<dbReference type="SUPFAM" id="SSF55060">
    <property type="entry name" value="GHMP Kinase, C-terminal domain"/>
    <property type="match status" value="1"/>
</dbReference>
<dbReference type="HOGENOM" id="CLU_302573_0_0_1"/>
<keyword evidence="3" id="KW-0418">Kinase</keyword>
<dbReference type="InterPro" id="IPR020568">
    <property type="entry name" value="Ribosomal_Su5_D2-typ_SF"/>
</dbReference>
<dbReference type="Gene3D" id="3.30.230.120">
    <property type="match status" value="1"/>
</dbReference>
<dbReference type="OrthoDB" id="271303at2759"/>
<keyword evidence="1" id="KW-0808">Transferase</keyword>
<proteinExistence type="predicted"/>
<keyword evidence="2" id="KW-0547">Nucleotide-binding</keyword>
<dbReference type="PRINTS" id="PR00959">
    <property type="entry name" value="MEVGALKINASE"/>
</dbReference>
<evidence type="ECO:0000256" key="4">
    <source>
        <dbReference type="ARBA" id="ARBA00022840"/>
    </source>
</evidence>
<evidence type="ECO:0000256" key="3">
    <source>
        <dbReference type="ARBA" id="ARBA00022777"/>
    </source>
</evidence>
<dbReference type="Pfam" id="PF00288">
    <property type="entry name" value="GHMP_kinases_N"/>
    <property type="match status" value="1"/>
</dbReference>
<dbReference type="InterPro" id="IPR006204">
    <property type="entry name" value="GHMP_kinase_N_dom"/>
</dbReference>
<dbReference type="InterPro" id="IPR052203">
    <property type="entry name" value="GHMP_Kinase-Related"/>
</dbReference>
<evidence type="ECO:0000256" key="5">
    <source>
        <dbReference type="SAM" id="MobiDB-lite"/>
    </source>
</evidence>
<feature type="compositionally biased region" description="Low complexity" evidence="5">
    <location>
        <begin position="39"/>
        <end position="48"/>
    </location>
</feature>
<name>L1IHD9_GUITC</name>
<protein>
    <recommendedName>
        <fullName evidence="6">GHMP kinase N-terminal domain-containing protein</fullName>
    </recommendedName>
</protein>
<sequence length="986" mass="107310">MEEYARLCSKRRAGEEKLDEGVVDVGRERGREVISGPPSSSSSSSSSSQRQAPEVPAGGAWWDAVCLFARGQRQKELFESLVEFRKLNAMIPTFNNCMYLVVDIEDGGAAGQKFSVNKFLKELNERMMREGGKHLEECKVSFIYSSIEDLWMEMHPWGEMFAPCSHPVLPHVQTSTMVDFKLSSMLSLAAHGKAGIYLVSVGNVYLLDPFSIPSRLQLRDHKMFALGRRQAAGADEARGVLIANDEAERQDESIVRCNRYMRRGEQEQGDAAAEQATADVGVVPSDLYIEHELFVLLAETLEHKPYKSLVDGILASAFSCNLSMEEENKENLVHLAISSNRELYMPCVVAGPSETVRLGRRQAEAGKTSSVLGSYVDSSSSVEGCSILNSSLHSVTAQPASRIELSTIIRAEGQEGSHTIGRSSTVSGVFYSHPTTPLVLPEDVRLLSFPILSEGGGVKFLTAFTGASDDLEEAPVRRFLNLPVEAICERQGSLRELLAPPHDLLHAPLFPLHEDPTTSVLLALHAIHQLLGNEQDASLYARAIPLPLTPQKADRTSLHAALPLFSSQQCYVKFAPLPGPCLQSVTFHNLHSCWSFPARGVRPAQVQLPARLIVAGGWTDTPPVCFMHPGGIFNLSCRLDGQDPLQARVEVVGGERLELCSEDQQAEEGYGSWEELYEGMRAGGHALSPWRTMGHESCTAVHAAVISVLFDSNLYGRISSQASSSSPSPFPRGIRLLTNSLLPKGSGLGGSSILALACVRALEDACGLEMSLRQEMDAVLMVEQLLGTGGGWQDQIGCEPGAKFTTRDQGGYHVSRVSMSEEHAALLNSRLLCLGTSMTRVAKTVLVGVVDKFCSGDFNIVSILGRQLELNARSMRDKFLRFAACSLREEEELEACLRDIGEELERYREHCEGLQGSTFMPESLRPIFAAMAGYTYGANLMGAGNGGFIVGVVKAGRNKEEVLLACQQVAVTCGVSLTLANVEVTV</sequence>
<reference evidence="7 9" key="1">
    <citation type="journal article" date="2012" name="Nature">
        <title>Algal genomes reveal evolutionary mosaicism and the fate of nucleomorphs.</title>
        <authorList>
            <consortium name="DOE Joint Genome Institute"/>
            <person name="Curtis B.A."/>
            <person name="Tanifuji G."/>
            <person name="Burki F."/>
            <person name="Gruber A."/>
            <person name="Irimia M."/>
            <person name="Maruyama S."/>
            <person name="Arias M.C."/>
            <person name="Ball S.G."/>
            <person name="Gile G.H."/>
            <person name="Hirakawa Y."/>
            <person name="Hopkins J.F."/>
            <person name="Kuo A."/>
            <person name="Rensing S.A."/>
            <person name="Schmutz J."/>
            <person name="Symeonidi A."/>
            <person name="Elias M."/>
            <person name="Eveleigh R.J."/>
            <person name="Herman E.K."/>
            <person name="Klute M.J."/>
            <person name="Nakayama T."/>
            <person name="Obornik M."/>
            <person name="Reyes-Prieto A."/>
            <person name="Armbrust E.V."/>
            <person name="Aves S.J."/>
            <person name="Beiko R.G."/>
            <person name="Coutinho P."/>
            <person name="Dacks J.B."/>
            <person name="Durnford D.G."/>
            <person name="Fast N.M."/>
            <person name="Green B.R."/>
            <person name="Grisdale C.J."/>
            <person name="Hempel F."/>
            <person name="Henrissat B."/>
            <person name="Hoppner M.P."/>
            <person name="Ishida K."/>
            <person name="Kim E."/>
            <person name="Koreny L."/>
            <person name="Kroth P.G."/>
            <person name="Liu Y."/>
            <person name="Malik S.B."/>
            <person name="Maier U.G."/>
            <person name="McRose D."/>
            <person name="Mock T."/>
            <person name="Neilson J.A."/>
            <person name="Onodera N.T."/>
            <person name="Poole A.M."/>
            <person name="Pritham E.J."/>
            <person name="Richards T.A."/>
            <person name="Rocap G."/>
            <person name="Roy S.W."/>
            <person name="Sarai C."/>
            <person name="Schaack S."/>
            <person name="Shirato S."/>
            <person name="Slamovits C.H."/>
            <person name="Spencer D.F."/>
            <person name="Suzuki S."/>
            <person name="Worden A.Z."/>
            <person name="Zauner S."/>
            <person name="Barry K."/>
            <person name="Bell C."/>
            <person name="Bharti A.K."/>
            <person name="Crow J.A."/>
            <person name="Grimwood J."/>
            <person name="Kramer R."/>
            <person name="Lindquist E."/>
            <person name="Lucas S."/>
            <person name="Salamov A."/>
            <person name="McFadden G.I."/>
            <person name="Lane C.E."/>
            <person name="Keeling P.J."/>
            <person name="Gray M.W."/>
            <person name="Grigoriev I.V."/>
            <person name="Archibald J.M."/>
        </authorList>
    </citation>
    <scope>NUCLEOTIDE SEQUENCE</scope>
    <source>
        <strain evidence="7 9">CCMP2712</strain>
    </source>
</reference>
<dbReference type="GO" id="GO:0005524">
    <property type="term" value="F:ATP binding"/>
    <property type="evidence" value="ECO:0007669"/>
    <property type="project" value="UniProtKB-KW"/>
</dbReference>
<dbReference type="Proteomes" id="UP000011087">
    <property type="component" value="Unassembled WGS sequence"/>
</dbReference>
<dbReference type="PANTHER" id="PTHR32463">
    <property type="entry name" value="L-FUCOSE KINASE"/>
    <property type="match status" value="1"/>
</dbReference>
<dbReference type="EnsemblProtists" id="EKX35314">
    <property type="protein sequence ID" value="EKX35314"/>
    <property type="gene ID" value="GUITHDRAFT_146616"/>
</dbReference>
<dbReference type="GeneID" id="17292042"/>
<dbReference type="GO" id="GO:0050201">
    <property type="term" value="F:fucokinase activity"/>
    <property type="evidence" value="ECO:0007669"/>
    <property type="project" value="TreeGrafter"/>
</dbReference>
<evidence type="ECO:0000256" key="1">
    <source>
        <dbReference type="ARBA" id="ARBA00022679"/>
    </source>
</evidence>
<dbReference type="STRING" id="905079.L1IHD9"/>
<accession>L1IHD9</accession>
<dbReference type="GO" id="GO:0042352">
    <property type="term" value="P:GDP-L-fucose salvage"/>
    <property type="evidence" value="ECO:0007669"/>
    <property type="project" value="TreeGrafter"/>
</dbReference>
<evidence type="ECO:0000256" key="2">
    <source>
        <dbReference type="ARBA" id="ARBA00022741"/>
    </source>
</evidence>
<dbReference type="PaxDb" id="55529-EKX35314"/>
<keyword evidence="9" id="KW-1185">Reference proteome</keyword>
<dbReference type="InterPro" id="IPR036554">
    <property type="entry name" value="GHMP_kinase_C_sf"/>
</dbReference>
<evidence type="ECO:0000313" key="7">
    <source>
        <dbReference type="EMBL" id="EKX35314.1"/>
    </source>
</evidence>
<gene>
    <name evidence="7" type="ORF">GUITHDRAFT_146616</name>
</gene>
<evidence type="ECO:0000313" key="9">
    <source>
        <dbReference type="Proteomes" id="UP000011087"/>
    </source>
</evidence>
<dbReference type="KEGG" id="gtt:GUITHDRAFT_146616"/>
<feature type="region of interest" description="Disordered" evidence="5">
    <location>
        <begin position="19"/>
        <end position="54"/>
    </location>
</feature>
<evidence type="ECO:0000259" key="6">
    <source>
        <dbReference type="Pfam" id="PF00288"/>
    </source>
</evidence>
<feature type="compositionally biased region" description="Basic and acidic residues" evidence="5">
    <location>
        <begin position="19"/>
        <end position="32"/>
    </location>
</feature>
<feature type="domain" description="GHMP kinase N-terminal" evidence="6">
    <location>
        <begin position="732"/>
        <end position="798"/>
    </location>
</feature>
<evidence type="ECO:0000313" key="8">
    <source>
        <dbReference type="EnsemblProtists" id="EKX35314"/>
    </source>
</evidence>
<dbReference type="SUPFAM" id="SSF54211">
    <property type="entry name" value="Ribosomal protein S5 domain 2-like"/>
    <property type="match status" value="1"/>
</dbReference>
<dbReference type="EMBL" id="JH993093">
    <property type="protein sequence ID" value="EKX35314.1"/>
    <property type="molecule type" value="Genomic_DNA"/>
</dbReference>
<dbReference type="eggNOG" id="KOG4644">
    <property type="taxonomic scope" value="Eukaryota"/>
</dbReference>